<accession>A0A512RMY8</accession>
<dbReference type="Pfam" id="PF07980">
    <property type="entry name" value="SusD_RagB"/>
    <property type="match status" value="1"/>
</dbReference>
<dbReference type="CDD" id="cd08977">
    <property type="entry name" value="SusD"/>
    <property type="match status" value="1"/>
</dbReference>
<dbReference type="InterPro" id="IPR012944">
    <property type="entry name" value="SusD_RagB_dom"/>
</dbReference>
<evidence type="ECO:0000259" key="6">
    <source>
        <dbReference type="Pfam" id="PF07980"/>
    </source>
</evidence>
<name>A0A512RMY8_9BACT</name>
<dbReference type="InterPro" id="IPR011990">
    <property type="entry name" value="TPR-like_helical_dom_sf"/>
</dbReference>
<dbReference type="OrthoDB" id="5694214at2"/>
<keyword evidence="5" id="KW-0998">Cell outer membrane</keyword>
<dbReference type="EMBL" id="BKAU01000004">
    <property type="protein sequence ID" value="GEP97051.1"/>
    <property type="molecule type" value="Genomic_DNA"/>
</dbReference>
<gene>
    <name evidence="8" type="ORF">CCY01nite_33110</name>
</gene>
<dbReference type="PROSITE" id="PS51257">
    <property type="entry name" value="PROKAR_LIPOPROTEIN"/>
    <property type="match status" value="1"/>
</dbReference>
<evidence type="ECO:0000256" key="3">
    <source>
        <dbReference type="ARBA" id="ARBA00022729"/>
    </source>
</evidence>
<organism evidence="8 9">
    <name type="scientific">Chitinophaga cymbidii</name>
    <dbReference type="NCBI Taxonomy" id="1096750"/>
    <lineage>
        <taxon>Bacteria</taxon>
        <taxon>Pseudomonadati</taxon>
        <taxon>Bacteroidota</taxon>
        <taxon>Chitinophagia</taxon>
        <taxon>Chitinophagales</taxon>
        <taxon>Chitinophagaceae</taxon>
        <taxon>Chitinophaga</taxon>
    </lineage>
</organism>
<comment type="subcellular location">
    <subcellularLocation>
        <location evidence="1">Cell outer membrane</location>
    </subcellularLocation>
</comment>
<proteinExistence type="inferred from homology"/>
<keyword evidence="9" id="KW-1185">Reference proteome</keyword>
<evidence type="ECO:0000313" key="9">
    <source>
        <dbReference type="Proteomes" id="UP000321436"/>
    </source>
</evidence>
<sequence>MKKLKIFAVGMLLLSGSCQKLDENLQGSLVNEVFFQTESDLDAAVTAIYSRLVSDPWNGFGSTRVWVPLMGADDLTTLSGGNKQDFKEFDLFAGTSQNGAMRSSGWRIPYSVIYAANNVIQNYEKVNASNPDNVNKLVAQARFLRAFSYFWIVRIFGDIPLITSVEMDYNAEKSSVKDVYDLIVADLRFAEDHLPPEWPGNPGRPTVWAARSLLAQVYLTMAGWPLKDETKYALAAAEAKDVIDHSPHDILDNFADIWLLSNENNEEIVWAIQFCSVEKCNSPYYMTQGGYTTMPSEESGWDDVFFELGFYKRFPAGLRKDATFHTQFTNGISFEQSSTKHPYIAKYRDGAEKGKASYENDYMTSRNMNYLRFAEVLLIYAEAQAMADGTPDSEAYKAINRVRDRAGLDDLTPGLGKMAFRDSVIAERGWELAAEFSRWFDLVRTEKVETIKSLKDPLDMQPVVEVTKKQYHSPIPDYDVLLNPNLAK</sequence>
<evidence type="ECO:0000256" key="2">
    <source>
        <dbReference type="ARBA" id="ARBA00006275"/>
    </source>
</evidence>
<keyword evidence="3" id="KW-0732">Signal</keyword>
<evidence type="ECO:0000256" key="4">
    <source>
        <dbReference type="ARBA" id="ARBA00023136"/>
    </source>
</evidence>
<dbReference type="InterPro" id="IPR033985">
    <property type="entry name" value="SusD-like_N"/>
</dbReference>
<evidence type="ECO:0000256" key="5">
    <source>
        <dbReference type="ARBA" id="ARBA00023237"/>
    </source>
</evidence>
<dbReference type="SUPFAM" id="SSF48452">
    <property type="entry name" value="TPR-like"/>
    <property type="match status" value="1"/>
</dbReference>
<evidence type="ECO:0000259" key="7">
    <source>
        <dbReference type="Pfam" id="PF14322"/>
    </source>
</evidence>
<evidence type="ECO:0000313" key="8">
    <source>
        <dbReference type="EMBL" id="GEP97051.1"/>
    </source>
</evidence>
<feature type="domain" description="RagB/SusD" evidence="6">
    <location>
        <begin position="333"/>
        <end position="486"/>
    </location>
</feature>
<dbReference type="Proteomes" id="UP000321436">
    <property type="component" value="Unassembled WGS sequence"/>
</dbReference>
<dbReference type="Pfam" id="PF14322">
    <property type="entry name" value="SusD-like_3"/>
    <property type="match status" value="1"/>
</dbReference>
<dbReference type="Gene3D" id="1.25.40.390">
    <property type="match status" value="1"/>
</dbReference>
<reference evidence="8 9" key="1">
    <citation type="submission" date="2019-07" db="EMBL/GenBank/DDBJ databases">
        <title>Whole genome shotgun sequence of Chitinophaga cymbidii NBRC 109752.</title>
        <authorList>
            <person name="Hosoyama A."/>
            <person name="Uohara A."/>
            <person name="Ohji S."/>
            <person name="Ichikawa N."/>
        </authorList>
    </citation>
    <scope>NUCLEOTIDE SEQUENCE [LARGE SCALE GENOMIC DNA]</scope>
    <source>
        <strain evidence="8 9">NBRC 109752</strain>
    </source>
</reference>
<dbReference type="RefSeq" id="WP_146864261.1">
    <property type="nucleotide sequence ID" value="NZ_BKAU01000004.1"/>
</dbReference>
<feature type="domain" description="SusD-like N-terminal" evidence="7">
    <location>
        <begin position="104"/>
        <end position="219"/>
    </location>
</feature>
<protein>
    <submittedName>
        <fullName evidence="8">Membrane protein</fullName>
    </submittedName>
</protein>
<dbReference type="GO" id="GO:0009279">
    <property type="term" value="C:cell outer membrane"/>
    <property type="evidence" value="ECO:0007669"/>
    <property type="project" value="UniProtKB-SubCell"/>
</dbReference>
<evidence type="ECO:0000256" key="1">
    <source>
        <dbReference type="ARBA" id="ARBA00004442"/>
    </source>
</evidence>
<comment type="similarity">
    <text evidence="2">Belongs to the SusD family.</text>
</comment>
<comment type="caution">
    <text evidence="8">The sequence shown here is derived from an EMBL/GenBank/DDBJ whole genome shotgun (WGS) entry which is preliminary data.</text>
</comment>
<dbReference type="AlphaFoldDB" id="A0A512RMY8"/>
<keyword evidence="4" id="KW-0472">Membrane</keyword>